<keyword evidence="1" id="KW-0732">Signal</keyword>
<organism evidence="2 3">
    <name type="scientific">Nonlabens spongiae</name>
    <dbReference type="NCBI Taxonomy" id="331648"/>
    <lineage>
        <taxon>Bacteria</taxon>
        <taxon>Pseudomonadati</taxon>
        <taxon>Bacteroidota</taxon>
        <taxon>Flavobacteriia</taxon>
        <taxon>Flavobacteriales</taxon>
        <taxon>Flavobacteriaceae</taxon>
        <taxon>Nonlabens</taxon>
    </lineage>
</organism>
<evidence type="ECO:0000313" key="2">
    <source>
        <dbReference type="EMBL" id="ARN76644.1"/>
    </source>
</evidence>
<evidence type="ECO:0008006" key="4">
    <source>
        <dbReference type="Google" id="ProtNLM"/>
    </source>
</evidence>
<feature type="chain" id="PRO_5012439016" description="Outer membrane protein beta-barrel domain-containing protein" evidence="1">
    <location>
        <begin position="20"/>
        <end position="172"/>
    </location>
</feature>
<accession>A0A1W6MGB3</accession>
<feature type="signal peptide" evidence="1">
    <location>
        <begin position="1"/>
        <end position="19"/>
    </location>
</feature>
<dbReference type="STRING" id="331648.BST97_00725"/>
<dbReference type="Proteomes" id="UP000193431">
    <property type="component" value="Chromosome"/>
</dbReference>
<sequence length="172" mass="18401">MKKIFTTVALVLTCFISQAQVDQDENSAVVGDQDFAIGGMAALPIGDPADFADYGLGVELMYLKSLFNGNLNLGGTVGYSHYVTDKDVNLDDAQFLPIALTGLYPIGDLGFGAGLDVGYAIGINDGNNGGFLYEPKAYLETSRFIFSLGYRGIVLENDTFDTIKLGFAVKLN</sequence>
<name>A0A1W6MGB3_9FLAO</name>
<evidence type="ECO:0000313" key="3">
    <source>
        <dbReference type="Proteomes" id="UP000193431"/>
    </source>
</evidence>
<dbReference type="OrthoDB" id="1492374at2"/>
<dbReference type="RefSeq" id="WP_085765444.1">
    <property type="nucleotide sequence ID" value="NZ_CP019344.1"/>
</dbReference>
<reference evidence="2 3" key="1">
    <citation type="submission" date="2016-11" db="EMBL/GenBank/DDBJ databases">
        <title>Trade-off between light-utilization and light-protection in marine flavobacteria.</title>
        <authorList>
            <person name="Kumagai Y."/>
        </authorList>
    </citation>
    <scope>NUCLEOTIDE SEQUENCE [LARGE SCALE GENOMIC DNA]</scope>
    <source>
        <strain evidence="2 3">JCM 13191</strain>
    </source>
</reference>
<proteinExistence type="predicted"/>
<dbReference type="AlphaFoldDB" id="A0A1W6MGB3"/>
<keyword evidence="3" id="KW-1185">Reference proteome</keyword>
<gene>
    <name evidence="2" type="ORF">BST97_00725</name>
</gene>
<protein>
    <recommendedName>
        <fullName evidence="4">Outer membrane protein beta-barrel domain-containing protein</fullName>
    </recommendedName>
</protein>
<evidence type="ECO:0000256" key="1">
    <source>
        <dbReference type="SAM" id="SignalP"/>
    </source>
</evidence>
<dbReference type="EMBL" id="CP019344">
    <property type="protein sequence ID" value="ARN76644.1"/>
    <property type="molecule type" value="Genomic_DNA"/>
</dbReference>